<comment type="similarity">
    <text evidence="1 2">Belongs to the enoyl-CoA hydratase/isomerase family.</text>
</comment>
<comment type="caution">
    <text evidence="3">The sequence shown here is derived from an EMBL/GenBank/DDBJ whole genome shotgun (WGS) entry which is preliminary data.</text>
</comment>
<protein>
    <submittedName>
        <fullName evidence="3">Enoyl-CoA hydratase-related protein</fullName>
    </submittedName>
</protein>
<organism evidence="3 4">
    <name type="scientific">Dasania phycosphaerae</name>
    <dbReference type="NCBI Taxonomy" id="2950436"/>
    <lineage>
        <taxon>Bacteria</taxon>
        <taxon>Pseudomonadati</taxon>
        <taxon>Pseudomonadota</taxon>
        <taxon>Gammaproteobacteria</taxon>
        <taxon>Cellvibrionales</taxon>
        <taxon>Spongiibacteraceae</taxon>
        <taxon>Dasania</taxon>
    </lineage>
</organism>
<evidence type="ECO:0000256" key="1">
    <source>
        <dbReference type="ARBA" id="ARBA00005254"/>
    </source>
</evidence>
<dbReference type="Pfam" id="PF00378">
    <property type="entry name" value="ECH_1"/>
    <property type="match status" value="1"/>
</dbReference>
<evidence type="ECO:0000256" key="2">
    <source>
        <dbReference type="RuleBase" id="RU003707"/>
    </source>
</evidence>
<dbReference type="InterPro" id="IPR001753">
    <property type="entry name" value="Enoyl-CoA_hydra/iso"/>
</dbReference>
<evidence type="ECO:0000313" key="3">
    <source>
        <dbReference type="EMBL" id="MCZ0864973.1"/>
    </source>
</evidence>
<dbReference type="PROSITE" id="PS00166">
    <property type="entry name" value="ENOYL_COA_HYDRATASE"/>
    <property type="match status" value="1"/>
</dbReference>
<dbReference type="AlphaFoldDB" id="A0A9J6RLV7"/>
<dbReference type="Gene3D" id="1.10.12.10">
    <property type="entry name" value="Lyase 2-enoyl-coa Hydratase, Chain A, domain 2"/>
    <property type="match status" value="1"/>
</dbReference>
<proteinExistence type="inferred from homology"/>
<accession>A0A9J6RLV7</accession>
<dbReference type="InterPro" id="IPR018376">
    <property type="entry name" value="Enoyl-CoA_hyd/isom_CS"/>
</dbReference>
<sequence length="259" mass="27372">MGFTVATNNGVRRITLDRPEQYNALSVPVLKALAECIDESASNAEVRCVVISGSGRAFCAGADVAEWAEAEANGTLETYGWTEAAHAMMAKLYALPKPVIAEVNGAAVGAGVDLALCCDFRYASTKSKFKAGYTTMAYCPDAGSSWHLPRLIGLEKAKQFLFFDKAWPAEQALAAGLVTEVHEPEALTAAVDAVAATLAAGPTFAYGQTKALLEQSSRNSLVEQLSLEQAAGLLCGRSKDADEALKASIEKRSPEFTGQ</sequence>
<keyword evidence="4" id="KW-1185">Reference proteome</keyword>
<dbReference type="SUPFAM" id="SSF52096">
    <property type="entry name" value="ClpP/crotonase"/>
    <property type="match status" value="1"/>
</dbReference>
<dbReference type="PANTHER" id="PTHR43459">
    <property type="entry name" value="ENOYL-COA HYDRATASE"/>
    <property type="match status" value="1"/>
</dbReference>
<name>A0A9J6RLV7_9GAMM</name>
<dbReference type="RefSeq" id="WP_258331123.1">
    <property type="nucleotide sequence ID" value="NZ_JAPTGG010000004.1"/>
</dbReference>
<gene>
    <name evidence="3" type="ORF">O0V09_07160</name>
</gene>
<dbReference type="InterPro" id="IPR029045">
    <property type="entry name" value="ClpP/crotonase-like_dom_sf"/>
</dbReference>
<dbReference type="PANTHER" id="PTHR43459:SF1">
    <property type="entry name" value="EG:BACN32G11.4 PROTEIN"/>
    <property type="match status" value="1"/>
</dbReference>
<dbReference type="Gene3D" id="3.90.226.10">
    <property type="entry name" value="2-enoyl-CoA Hydratase, Chain A, domain 1"/>
    <property type="match status" value="1"/>
</dbReference>
<dbReference type="CDD" id="cd06558">
    <property type="entry name" value="crotonase-like"/>
    <property type="match status" value="1"/>
</dbReference>
<evidence type="ECO:0000313" key="4">
    <source>
        <dbReference type="Proteomes" id="UP001069090"/>
    </source>
</evidence>
<dbReference type="InterPro" id="IPR014748">
    <property type="entry name" value="Enoyl-CoA_hydra_C"/>
</dbReference>
<dbReference type="GO" id="GO:0003824">
    <property type="term" value="F:catalytic activity"/>
    <property type="evidence" value="ECO:0007669"/>
    <property type="project" value="InterPro"/>
</dbReference>
<reference evidence="3 4" key="1">
    <citation type="submission" date="2022-12" db="EMBL/GenBank/DDBJ databases">
        <title>Dasania phycosphaerae sp. nov., isolated from particulate material of the south coast of Korea.</title>
        <authorList>
            <person name="Jiang Y."/>
        </authorList>
    </citation>
    <scope>NUCLEOTIDE SEQUENCE [LARGE SCALE GENOMIC DNA]</scope>
    <source>
        <strain evidence="3 4">GY-19</strain>
    </source>
</reference>
<dbReference type="Proteomes" id="UP001069090">
    <property type="component" value="Unassembled WGS sequence"/>
</dbReference>
<dbReference type="EMBL" id="JAPTGG010000004">
    <property type="protein sequence ID" value="MCZ0864973.1"/>
    <property type="molecule type" value="Genomic_DNA"/>
</dbReference>